<comment type="similarity">
    <text evidence="3 10">Belongs to the glycosyl hydrolase 72 family.</text>
</comment>
<dbReference type="PANTHER" id="PTHR31468:SF2">
    <property type="entry name" value="1,3-BETA-GLUCANOSYLTRANSFERASE GAS1"/>
    <property type="match status" value="1"/>
</dbReference>
<accession>A0A0D7BA54</accession>
<feature type="compositionally biased region" description="Gly residues" evidence="11">
    <location>
        <begin position="498"/>
        <end position="524"/>
    </location>
</feature>
<evidence type="ECO:0000256" key="10">
    <source>
        <dbReference type="RuleBase" id="RU361209"/>
    </source>
</evidence>
<protein>
    <recommendedName>
        <fullName evidence="10">1,3-beta-glucanosyltransferase</fullName>
        <ecNumber evidence="10">2.4.1.-</ecNumber>
    </recommendedName>
</protein>
<dbReference type="InterPro" id="IPR017853">
    <property type="entry name" value="GH"/>
</dbReference>
<dbReference type="Gene3D" id="1.20.58.1040">
    <property type="match status" value="1"/>
</dbReference>
<comment type="function">
    <text evidence="10">Splits internally a 1,3-beta-glucan molecule and transfers the newly generated reducing end (the donor) to the non-reducing end of another 1,3-beta-glucan molecule (the acceptor) forming a 1,3-beta linkage, resulting in the elongation of 1,3-beta-glucan chains in the cell wall.</text>
</comment>
<dbReference type="InterPro" id="IPR004886">
    <property type="entry name" value="Glucanosyltransferase"/>
</dbReference>
<dbReference type="AlphaFoldDB" id="A0A0D7BA54"/>
<evidence type="ECO:0000256" key="9">
    <source>
        <dbReference type="ARBA" id="ARBA00023288"/>
    </source>
</evidence>
<keyword evidence="12" id="KW-1133">Transmembrane helix</keyword>
<evidence type="ECO:0000256" key="4">
    <source>
        <dbReference type="ARBA" id="ARBA00022622"/>
    </source>
</evidence>
<evidence type="ECO:0000256" key="1">
    <source>
        <dbReference type="ARBA" id="ARBA00004196"/>
    </source>
</evidence>
<keyword evidence="6 10" id="KW-0472">Membrane</keyword>
<feature type="domain" description="X8" evidence="13">
    <location>
        <begin position="381"/>
        <end position="481"/>
    </location>
</feature>
<evidence type="ECO:0000256" key="2">
    <source>
        <dbReference type="ARBA" id="ARBA00004589"/>
    </source>
</evidence>
<evidence type="ECO:0000256" key="12">
    <source>
        <dbReference type="SAM" id="Phobius"/>
    </source>
</evidence>
<dbReference type="Gene3D" id="3.20.20.80">
    <property type="entry name" value="Glycosidases"/>
    <property type="match status" value="1"/>
</dbReference>
<dbReference type="GO" id="GO:0042124">
    <property type="term" value="F:1,3-beta-glucanosyltransferase activity"/>
    <property type="evidence" value="ECO:0007669"/>
    <property type="project" value="TreeGrafter"/>
</dbReference>
<evidence type="ECO:0000256" key="5">
    <source>
        <dbReference type="ARBA" id="ARBA00022729"/>
    </source>
</evidence>
<dbReference type="Proteomes" id="UP000054007">
    <property type="component" value="Unassembled WGS sequence"/>
</dbReference>
<feature type="signal peptide" evidence="10">
    <location>
        <begin position="1"/>
        <end position="23"/>
    </location>
</feature>
<feature type="transmembrane region" description="Helical" evidence="12">
    <location>
        <begin position="538"/>
        <end position="557"/>
    </location>
</feature>
<feature type="region of interest" description="Disordered" evidence="11">
    <location>
        <begin position="486"/>
        <end position="524"/>
    </location>
</feature>
<organism evidence="14 15">
    <name type="scientific">Cylindrobasidium torrendii FP15055 ss-10</name>
    <dbReference type="NCBI Taxonomy" id="1314674"/>
    <lineage>
        <taxon>Eukaryota</taxon>
        <taxon>Fungi</taxon>
        <taxon>Dikarya</taxon>
        <taxon>Basidiomycota</taxon>
        <taxon>Agaricomycotina</taxon>
        <taxon>Agaricomycetes</taxon>
        <taxon>Agaricomycetidae</taxon>
        <taxon>Agaricales</taxon>
        <taxon>Marasmiineae</taxon>
        <taxon>Physalacriaceae</taxon>
        <taxon>Cylindrobasidium</taxon>
    </lineage>
</organism>
<evidence type="ECO:0000256" key="3">
    <source>
        <dbReference type="ARBA" id="ARBA00007528"/>
    </source>
</evidence>
<keyword evidence="12" id="KW-0812">Transmembrane</keyword>
<dbReference type="SUPFAM" id="SSF51445">
    <property type="entry name" value="(Trans)glycosidases"/>
    <property type="match status" value="1"/>
</dbReference>
<dbReference type="Pfam" id="PF07983">
    <property type="entry name" value="X8"/>
    <property type="match status" value="1"/>
</dbReference>
<dbReference type="OrthoDB" id="421038at2759"/>
<keyword evidence="5 10" id="KW-0732">Signal</keyword>
<keyword evidence="4 10" id="KW-0336">GPI-anchor</keyword>
<keyword evidence="10" id="KW-0808">Transferase</keyword>
<evidence type="ECO:0000313" key="15">
    <source>
        <dbReference type="Proteomes" id="UP000054007"/>
    </source>
</evidence>
<dbReference type="STRING" id="1314674.A0A0D7BA54"/>
<sequence>MKGIGAATAFLTAASSLFGGVAAIDKISRKGRYLYNDSGERFYIKGIAYQEQGAVVAGDDNPFGEPSGFFDPLSNTDACKRDVPYLTQLGVNAVRVYSVNSSLNHDGCMEAFSNAGIYTLLDLALPGNASMDRNAPTWSTNLLDHYLRTIDAFEKYDNVLAVNVGNEVVTAEALTATPFIKAAARDVKAYLKSKSSSVLVGYSAIDGETSFRVPIAEFFSCGSDAESIDLYGLNEYAWCGDSDYATSYANIDADYADYNVVAYFSEVGCITSPPRLWTEMEAIFSEPMSDHWSGAIAFSYFPAESVQGQFGMVTISDDAKTVTTSSDFDRLVEEYGKISPPNSPTSSSDNYPSCASSLTGASTKLPGTPDDKGCSCIYDALACQFTPATNNYTVIVGELLNNACSMIGQSGGSCDILAADGATGTYGSLSGCSPEVKLSYIMSQYYAANNNDQQACSFAGNGTVNGASTSQASAVASSCLPSPSAVFTPTTPSSESSSGGGSSGGGSNGGSDSGSGSGSGSSGDGGDGALGMFVDPRAVMGVFGLMVVGAVSGLWTLV</sequence>
<evidence type="ECO:0000256" key="6">
    <source>
        <dbReference type="ARBA" id="ARBA00023136"/>
    </source>
</evidence>
<keyword evidence="7" id="KW-1015">Disulfide bond</keyword>
<gene>
    <name evidence="14" type="ORF">CYLTODRAFT_353258</name>
</gene>
<proteinExistence type="inferred from homology"/>
<keyword evidence="8" id="KW-0325">Glycoprotein</keyword>
<keyword evidence="15" id="KW-1185">Reference proteome</keyword>
<reference evidence="14 15" key="1">
    <citation type="journal article" date="2015" name="Fungal Genet. Biol.">
        <title>Evolution of novel wood decay mechanisms in Agaricales revealed by the genome sequences of Fistulina hepatica and Cylindrobasidium torrendii.</title>
        <authorList>
            <person name="Floudas D."/>
            <person name="Held B.W."/>
            <person name="Riley R."/>
            <person name="Nagy L.G."/>
            <person name="Koehler G."/>
            <person name="Ransdell A.S."/>
            <person name="Younus H."/>
            <person name="Chow J."/>
            <person name="Chiniquy J."/>
            <person name="Lipzen A."/>
            <person name="Tritt A."/>
            <person name="Sun H."/>
            <person name="Haridas S."/>
            <person name="LaButti K."/>
            <person name="Ohm R.A."/>
            <person name="Kues U."/>
            <person name="Blanchette R.A."/>
            <person name="Grigoriev I.V."/>
            <person name="Minto R.E."/>
            <person name="Hibbett D.S."/>
        </authorList>
    </citation>
    <scope>NUCLEOTIDE SEQUENCE [LARGE SCALE GENOMIC DNA]</scope>
    <source>
        <strain evidence="14 15">FP15055 ss-10</strain>
    </source>
</reference>
<name>A0A0D7BA54_9AGAR</name>
<dbReference type="Pfam" id="PF03198">
    <property type="entry name" value="Glyco_hydro_72"/>
    <property type="match status" value="1"/>
</dbReference>
<evidence type="ECO:0000313" key="14">
    <source>
        <dbReference type="EMBL" id="KIY67423.1"/>
    </source>
</evidence>
<dbReference type="GO" id="GO:0098552">
    <property type="term" value="C:side of membrane"/>
    <property type="evidence" value="ECO:0007669"/>
    <property type="project" value="UniProtKB-KW"/>
</dbReference>
<comment type="subcellular location">
    <subcellularLocation>
        <location evidence="1">Cell envelope</location>
    </subcellularLocation>
    <subcellularLocation>
        <location evidence="10">Cell membrane</location>
        <topology evidence="10">Lipid-anchor</topology>
        <topology evidence="10">GPI-anchor</topology>
    </subcellularLocation>
    <subcellularLocation>
        <location evidence="2">Membrane</location>
        <topology evidence="2">Lipid-anchor</topology>
        <topology evidence="2">GPI-anchor</topology>
    </subcellularLocation>
</comment>
<dbReference type="GO" id="GO:0031505">
    <property type="term" value="P:fungal-type cell wall organization"/>
    <property type="evidence" value="ECO:0007669"/>
    <property type="project" value="TreeGrafter"/>
</dbReference>
<feature type="chain" id="PRO_5005115170" description="1,3-beta-glucanosyltransferase" evidence="10">
    <location>
        <begin position="24"/>
        <end position="558"/>
    </location>
</feature>
<evidence type="ECO:0000256" key="7">
    <source>
        <dbReference type="ARBA" id="ARBA00023157"/>
    </source>
</evidence>
<keyword evidence="9 10" id="KW-0449">Lipoprotein</keyword>
<dbReference type="GO" id="GO:0071970">
    <property type="term" value="P:fungal-type cell wall (1-&gt;3)-beta-D-glucan biosynthetic process"/>
    <property type="evidence" value="ECO:0007669"/>
    <property type="project" value="TreeGrafter"/>
</dbReference>
<dbReference type="InterPro" id="IPR012946">
    <property type="entry name" value="X8"/>
</dbReference>
<dbReference type="PANTHER" id="PTHR31468">
    <property type="entry name" value="1,3-BETA-GLUCANOSYLTRANSFERASE GAS1"/>
    <property type="match status" value="1"/>
</dbReference>
<dbReference type="GO" id="GO:0005886">
    <property type="term" value="C:plasma membrane"/>
    <property type="evidence" value="ECO:0007669"/>
    <property type="project" value="UniProtKB-SubCell"/>
</dbReference>
<dbReference type="EMBL" id="KN880526">
    <property type="protein sequence ID" value="KIY67423.1"/>
    <property type="molecule type" value="Genomic_DNA"/>
</dbReference>
<dbReference type="SMART" id="SM00768">
    <property type="entry name" value="X8"/>
    <property type="match status" value="1"/>
</dbReference>
<dbReference type="EC" id="2.4.1.-" evidence="10"/>
<evidence type="ECO:0000256" key="11">
    <source>
        <dbReference type="SAM" id="MobiDB-lite"/>
    </source>
</evidence>
<evidence type="ECO:0000259" key="13">
    <source>
        <dbReference type="SMART" id="SM00768"/>
    </source>
</evidence>
<evidence type="ECO:0000256" key="8">
    <source>
        <dbReference type="ARBA" id="ARBA00023180"/>
    </source>
</evidence>